<name>A0AAN9Q3D3_CANGL</name>
<comment type="caution">
    <text evidence="12">The sequence shown here is derived from an EMBL/GenBank/DDBJ whole genome shotgun (WGS) entry which is preliminary data.</text>
</comment>
<dbReference type="PANTHER" id="PTHR12549">
    <property type="entry name" value="JMJC DOMAIN-CONTAINING HISTONE DEMETHYLATION PROTEIN"/>
    <property type="match status" value="1"/>
</dbReference>
<dbReference type="SUPFAM" id="SSF51197">
    <property type="entry name" value="Clavaminate synthase-like"/>
    <property type="match status" value="1"/>
</dbReference>
<sequence>MDEPRENMFKRCSRSGSGGWRCKESALTGRSLCEKHQLYSQQRSERMRMKGASRVPKKRERKRRKTEENSENGVLGDRGKGVLFDDHHQNGGPHAVVEEFAGVFGEGSNGGMNVGFGSESFNLWGQGEGQHYHAGGSLGQVVGGFEGQVLGQPWSIRNAGGVSDAGLGSGGGLNDVYGNDFLGFSSDGLEGLMGEAGFGSLYDPGFQALLCQGRGYEEDVMFIGEVGSDRATPNFLAAPGGTGFQGLSVENAYEFRGEEAVGCVGNPGGFGKVEGGNFGRIEAPGSNGRHNGDGGSNNKMTVLGIAASEEAWRPMARGGRPKGSKNKAKLVHTSLSGQTVSGNDKAGKNGMSSGMALKSVSRAGDEGAVLGEVVRPKQCQQPKVSNGMSSVRVLESVSKAGDKSAVLGEIGRPNQHGQPKGSSGMSNVTVLESEGSMISGEEDKAGDEGAGLGEIVRQKKCGQPEDSNRIRNVAVLESERLMFSGEEDKPGAGGAGPVEIVRPKKCGGPKGSNRMSNVTVLEYERSLLSGKEDKAGGEGTGPGEIVRPKMYGQAKGSQHEKIILPVSNKVTVKIAGLKKLGQPKGLKNKMKNAVEVGNVVAGSSEIIGPKKLGRPKGSKNKMKNLVLVSNEVADVGQILGLKMHGRPKDSTMKWNPAACASSNEEAGEIARHCSENQMLSNLGQKVSEEFSSLNNKYGLATSTRSKLKSFVFEGQEYPGMSNIHLEGDGGITSVWPSGLEKEKVMPPKPYIDIHNHNEITPPIVKRGRPKGSRNKKIKLAGQGVADEVIVADMVLSPTGSESLLTCAVGEENLGLVAEKAGSARCGDEDDTNYVKPKRGRPKGSKNKKWGRPKGYKSIAGETENKFGPESLLTCAVGEENIGSVAERASSARCGDGDDNNYVKQKRGRPKGSKNKKLGRPKGYTIIAGEAGKKFGPESLLTSAVGEKNIGSVFERASSSRCGDEDDNNYVKPKRGRPKGSKNKKRGRPKGYKNITGEAGKKFGPESLLTCAVGEENIGSVAERASSARCGNGDDNNYVKPKCGRPKGYKNIAGEAGKNLGPEGSNQKEKNTAYCLDSPIERHGLVAGKKERTSAESPSRNDAAVEDENEPNGVMHKSEMKAREQSLQNQKNTHFSEVFSRIMPQKHMQEECISMLEDQVNNVTKSDFLLKCTKEPGNGKTERKGLTCKTGYVWRSSSERLKTLLIEDMNLQVQGVGEDTIDPGLESSALMGDTIKEEERTLRCHQCWQKNRSGIVICTKCKRKRYCYECITKWYPNKTREEIESACPFCLANCNCRLCLKEDISMVAQAGEADTGVKLQKLFYLLNKILPLLQNIQQEQRSELEIEAMMKGSQLLEEDVDQSLIDDDDRIFCDNCNTSIVNFHRSCPNPDCRYDLCLTCCMELRNGLHCEDIPASDNEGTVDTPPVNSAGRVEINGGISCPSKARGGCGTTNLSLRRLFEANWVDKLIKNVEELTVKYQPPIIDLSLGCLMCHNFVEDAAQSSARKAASRETSHDNFLYCPDVVKMGDTEFEHFQRHWIRGEPVIVRNVFEKGSGLSWHPMVMWRAFRGAKKILKEEATAFKAIDCLDWCEVEINIFRFFKGYLEGRRYRNGWPEMLKLKDWPPSNSFEECLPRHGAEFIAMLPFRDYTHPKSGILNLATKLPTVLKPDLGPKTYIAYGSLEELGRGDSVTKLHCDISDAIFHFL</sequence>
<dbReference type="InterPro" id="IPR045109">
    <property type="entry name" value="LSDs-like"/>
</dbReference>
<comment type="subcellular location">
    <subcellularLocation>
        <location evidence="1">Nucleus</location>
    </subcellularLocation>
</comment>
<dbReference type="InterPro" id="IPR017956">
    <property type="entry name" value="AT_hook_DNA-bd_motif"/>
</dbReference>
<dbReference type="GO" id="GO:0031490">
    <property type="term" value="F:chromatin DNA binding"/>
    <property type="evidence" value="ECO:0007669"/>
    <property type="project" value="TreeGrafter"/>
</dbReference>
<dbReference type="GO" id="GO:0000785">
    <property type="term" value="C:chromatin"/>
    <property type="evidence" value="ECO:0007669"/>
    <property type="project" value="TreeGrafter"/>
</dbReference>
<evidence type="ECO:0000259" key="10">
    <source>
        <dbReference type="PROSITE" id="PS50089"/>
    </source>
</evidence>
<accession>A0AAN9Q3D3</accession>
<feature type="region of interest" description="Disordered" evidence="9">
    <location>
        <begin position="955"/>
        <end position="998"/>
    </location>
</feature>
<evidence type="ECO:0000256" key="7">
    <source>
        <dbReference type="PROSITE-ProRule" id="PRU00175"/>
    </source>
</evidence>
<dbReference type="InterPro" id="IPR018866">
    <property type="entry name" value="Znf-4CXXC_R1"/>
</dbReference>
<dbReference type="EMBL" id="JAYMYQ010000007">
    <property type="protein sequence ID" value="KAK7320841.1"/>
    <property type="molecule type" value="Genomic_DNA"/>
</dbReference>
<dbReference type="InterPro" id="IPR014977">
    <property type="entry name" value="WRC_dom"/>
</dbReference>
<dbReference type="Gene3D" id="2.60.120.650">
    <property type="entry name" value="Cupin"/>
    <property type="match status" value="1"/>
</dbReference>
<evidence type="ECO:0000256" key="8">
    <source>
        <dbReference type="PROSITE-ProRule" id="PRU01002"/>
    </source>
</evidence>
<dbReference type="GO" id="GO:0008270">
    <property type="term" value="F:zinc ion binding"/>
    <property type="evidence" value="ECO:0007669"/>
    <property type="project" value="UniProtKB-KW"/>
</dbReference>
<feature type="compositionally biased region" description="Basic residues" evidence="9">
    <location>
        <begin position="971"/>
        <end position="990"/>
    </location>
</feature>
<keyword evidence="5" id="KW-0804">Transcription</keyword>
<evidence type="ECO:0000313" key="12">
    <source>
        <dbReference type="EMBL" id="KAK7320841.1"/>
    </source>
</evidence>
<dbReference type="GO" id="GO:0032454">
    <property type="term" value="F:histone H3K9 demethylase activity"/>
    <property type="evidence" value="ECO:0007669"/>
    <property type="project" value="InterPro"/>
</dbReference>
<dbReference type="PANTHER" id="PTHR12549:SF38">
    <property type="entry name" value="JMJC DOMAIN-CONTAINING HISTONE DEMETHYLASE 2, ISOFORM A"/>
    <property type="match status" value="1"/>
</dbReference>
<dbReference type="GO" id="GO:0000118">
    <property type="term" value="C:histone deacetylase complex"/>
    <property type="evidence" value="ECO:0007669"/>
    <property type="project" value="TreeGrafter"/>
</dbReference>
<evidence type="ECO:0000259" key="11">
    <source>
        <dbReference type="PROSITE" id="PS51667"/>
    </source>
</evidence>
<dbReference type="SMART" id="SM00384">
    <property type="entry name" value="AT_hook"/>
    <property type="match status" value="7"/>
</dbReference>
<dbReference type="PROSITE" id="PS50089">
    <property type="entry name" value="ZF_RING_2"/>
    <property type="match status" value="1"/>
</dbReference>
<feature type="domain" description="RING-type" evidence="10">
    <location>
        <begin position="1243"/>
        <end position="1289"/>
    </location>
</feature>
<dbReference type="GO" id="GO:0006357">
    <property type="term" value="P:regulation of transcription by RNA polymerase II"/>
    <property type="evidence" value="ECO:0007669"/>
    <property type="project" value="TreeGrafter"/>
</dbReference>
<gene>
    <name evidence="12" type="ORF">VNO77_30690</name>
</gene>
<comment type="caution">
    <text evidence="8">Lacks conserved residue(s) required for the propagation of feature annotation.</text>
</comment>
<evidence type="ECO:0000256" key="6">
    <source>
        <dbReference type="ARBA" id="ARBA00023242"/>
    </source>
</evidence>
<dbReference type="InterPro" id="IPR001841">
    <property type="entry name" value="Znf_RING"/>
</dbReference>
<dbReference type="GO" id="GO:0003712">
    <property type="term" value="F:transcription coregulator activity"/>
    <property type="evidence" value="ECO:0007669"/>
    <property type="project" value="TreeGrafter"/>
</dbReference>
<feature type="compositionally biased region" description="Basic residues" evidence="9">
    <location>
        <begin position="49"/>
        <end position="64"/>
    </location>
</feature>
<comment type="similarity">
    <text evidence="2">Belongs to the JARID1 histone demethylase family.</text>
</comment>
<evidence type="ECO:0000256" key="2">
    <source>
        <dbReference type="ARBA" id="ARBA00006801"/>
    </source>
</evidence>
<feature type="compositionally biased region" description="Basic residues" evidence="9">
    <location>
        <begin position="903"/>
        <end position="919"/>
    </location>
</feature>
<feature type="region of interest" description="Disordered" evidence="9">
    <location>
        <begin position="887"/>
        <end position="920"/>
    </location>
</feature>
<evidence type="ECO:0000256" key="4">
    <source>
        <dbReference type="ARBA" id="ARBA00023015"/>
    </source>
</evidence>
<feature type="region of interest" description="Disordered" evidence="9">
    <location>
        <begin position="1"/>
        <end position="22"/>
    </location>
</feature>
<feature type="compositionally biased region" description="Basic residues" evidence="9">
    <location>
        <begin position="835"/>
        <end position="854"/>
    </location>
</feature>
<keyword evidence="7" id="KW-0863">Zinc-finger</keyword>
<proteinExistence type="inferred from homology"/>
<evidence type="ECO:0000256" key="5">
    <source>
        <dbReference type="ARBA" id="ARBA00023163"/>
    </source>
</evidence>
<feature type="region of interest" description="Disordered" evidence="9">
    <location>
        <begin position="485"/>
        <end position="513"/>
    </location>
</feature>
<dbReference type="PROSITE" id="PS51667">
    <property type="entry name" value="WRC"/>
    <property type="match status" value="1"/>
</dbReference>
<evidence type="ECO:0000256" key="9">
    <source>
        <dbReference type="SAM" id="MobiDB-lite"/>
    </source>
</evidence>
<keyword evidence="7" id="KW-0862">Zinc</keyword>
<reference evidence="12 13" key="1">
    <citation type="submission" date="2024-01" db="EMBL/GenBank/DDBJ databases">
        <title>The genomes of 5 underutilized Papilionoideae crops provide insights into root nodulation and disease resistanc.</title>
        <authorList>
            <person name="Jiang F."/>
        </authorList>
    </citation>
    <scope>NUCLEOTIDE SEQUENCE [LARGE SCALE GENOMIC DNA]</scope>
    <source>
        <strain evidence="12">LVBAO_FW01</strain>
        <tissue evidence="12">Leaves</tissue>
    </source>
</reference>
<feature type="region of interest" description="Disordered" evidence="9">
    <location>
        <begin position="1087"/>
        <end position="1112"/>
    </location>
</feature>
<dbReference type="Pfam" id="PF10497">
    <property type="entry name" value="zf-4CXXC_R1"/>
    <property type="match status" value="1"/>
</dbReference>
<keyword evidence="4" id="KW-0805">Transcription regulation</keyword>
<keyword evidence="13" id="KW-1185">Reference proteome</keyword>
<feature type="compositionally biased region" description="Basic and acidic residues" evidence="9">
    <location>
        <begin position="38"/>
        <end position="48"/>
    </location>
</feature>
<dbReference type="Proteomes" id="UP001367508">
    <property type="component" value="Unassembled WGS sequence"/>
</dbReference>
<keyword evidence="6" id="KW-0539">Nucleus</keyword>
<protein>
    <submittedName>
        <fullName evidence="12">Uncharacterized protein</fullName>
    </submittedName>
</protein>
<feature type="region of interest" description="Disordered" evidence="9">
    <location>
        <begin position="38"/>
        <end position="80"/>
    </location>
</feature>
<feature type="domain" description="WRC" evidence="11">
    <location>
        <begin position="6"/>
        <end position="51"/>
    </location>
</feature>
<feature type="region of interest" description="Disordered" evidence="9">
    <location>
        <begin position="823"/>
        <end position="862"/>
    </location>
</feature>
<organism evidence="12 13">
    <name type="scientific">Canavalia gladiata</name>
    <name type="common">Sword bean</name>
    <name type="synonym">Dolichos gladiatus</name>
    <dbReference type="NCBI Taxonomy" id="3824"/>
    <lineage>
        <taxon>Eukaryota</taxon>
        <taxon>Viridiplantae</taxon>
        <taxon>Streptophyta</taxon>
        <taxon>Embryophyta</taxon>
        <taxon>Tracheophyta</taxon>
        <taxon>Spermatophyta</taxon>
        <taxon>Magnoliopsida</taxon>
        <taxon>eudicotyledons</taxon>
        <taxon>Gunneridae</taxon>
        <taxon>Pentapetalae</taxon>
        <taxon>rosids</taxon>
        <taxon>fabids</taxon>
        <taxon>Fabales</taxon>
        <taxon>Fabaceae</taxon>
        <taxon>Papilionoideae</taxon>
        <taxon>50 kb inversion clade</taxon>
        <taxon>NPAAA clade</taxon>
        <taxon>indigoferoid/millettioid clade</taxon>
        <taxon>Phaseoleae</taxon>
        <taxon>Canavalia</taxon>
    </lineage>
</organism>
<keyword evidence="3" id="KW-0479">Metal-binding</keyword>
<evidence type="ECO:0000256" key="1">
    <source>
        <dbReference type="ARBA" id="ARBA00004123"/>
    </source>
</evidence>
<evidence type="ECO:0000256" key="3">
    <source>
        <dbReference type="ARBA" id="ARBA00022723"/>
    </source>
</evidence>
<evidence type="ECO:0000313" key="13">
    <source>
        <dbReference type="Proteomes" id="UP001367508"/>
    </source>
</evidence>